<proteinExistence type="predicted"/>
<gene>
    <name evidence="2" type="ORF">ACFOHL_07415</name>
</gene>
<evidence type="ECO:0000259" key="1">
    <source>
        <dbReference type="Pfam" id="PF00685"/>
    </source>
</evidence>
<organism evidence="2 3">
    <name type="scientific">Agaribacter flavus</name>
    <dbReference type="NCBI Taxonomy" id="1902781"/>
    <lineage>
        <taxon>Bacteria</taxon>
        <taxon>Pseudomonadati</taxon>
        <taxon>Pseudomonadota</taxon>
        <taxon>Gammaproteobacteria</taxon>
        <taxon>Alteromonadales</taxon>
        <taxon>Alteromonadaceae</taxon>
        <taxon>Agaribacter</taxon>
    </lineage>
</organism>
<dbReference type="EMBL" id="JBHRSW010000011">
    <property type="protein sequence ID" value="MFC3121446.1"/>
    <property type="molecule type" value="Genomic_DNA"/>
</dbReference>
<feature type="domain" description="Sulfotransferase" evidence="1">
    <location>
        <begin position="44"/>
        <end position="180"/>
    </location>
</feature>
<protein>
    <submittedName>
        <fullName evidence="2">Sulfotransferase domain-containing protein</fullName>
    </submittedName>
</protein>
<name>A0ABV7FQD9_9ALTE</name>
<evidence type="ECO:0000313" key="3">
    <source>
        <dbReference type="Proteomes" id="UP001595478"/>
    </source>
</evidence>
<dbReference type="Pfam" id="PF00685">
    <property type="entry name" value="Sulfotransfer_1"/>
    <property type="match status" value="1"/>
</dbReference>
<keyword evidence="3" id="KW-1185">Reference proteome</keyword>
<dbReference type="Proteomes" id="UP001595478">
    <property type="component" value="Unassembled WGS sequence"/>
</dbReference>
<dbReference type="SUPFAM" id="SSF52540">
    <property type="entry name" value="P-loop containing nucleoside triphosphate hydrolases"/>
    <property type="match status" value="1"/>
</dbReference>
<reference evidence="3" key="1">
    <citation type="journal article" date="2019" name="Int. J. Syst. Evol. Microbiol.">
        <title>The Global Catalogue of Microorganisms (GCM) 10K type strain sequencing project: providing services to taxonomists for standard genome sequencing and annotation.</title>
        <authorList>
            <consortium name="The Broad Institute Genomics Platform"/>
            <consortium name="The Broad Institute Genome Sequencing Center for Infectious Disease"/>
            <person name="Wu L."/>
            <person name="Ma J."/>
        </authorList>
    </citation>
    <scope>NUCLEOTIDE SEQUENCE [LARGE SCALE GENOMIC DNA]</scope>
    <source>
        <strain evidence="3">KCTC 52473</strain>
    </source>
</reference>
<accession>A0ABV7FQD9</accession>
<dbReference type="InterPro" id="IPR027417">
    <property type="entry name" value="P-loop_NTPase"/>
</dbReference>
<evidence type="ECO:0000313" key="2">
    <source>
        <dbReference type="EMBL" id="MFC3121446.1"/>
    </source>
</evidence>
<dbReference type="Gene3D" id="3.40.50.300">
    <property type="entry name" value="P-loop containing nucleotide triphosphate hydrolases"/>
    <property type="match status" value="1"/>
</dbReference>
<sequence length="234" mass="27549">MDSEIGDHPDALFSYEALTGQHLNSAFVNRTQVAKRLQQYGFEKVIISIRNQYDVLESAYRQYIKSGGVCAFENFVNFKSTHPRFMHPHYFNYYLIYKLYSELFGKKNILVLQYEDMKTEAFWRSLNSFLETEIQMDTDESSVNSSLSYNKTKLLRLLNNFAHSPYNRSALITPKFSSKFIFNQLQKLPNFSKPKQFSTIENKQEIGDFYAQSNRRLEKSANIRLCDKYPKCYS</sequence>
<comment type="caution">
    <text evidence="2">The sequence shown here is derived from an EMBL/GenBank/DDBJ whole genome shotgun (WGS) entry which is preliminary data.</text>
</comment>
<dbReference type="InterPro" id="IPR000863">
    <property type="entry name" value="Sulfotransferase_dom"/>
</dbReference>
<dbReference type="RefSeq" id="WP_376919583.1">
    <property type="nucleotide sequence ID" value="NZ_JBHRSW010000011.1"/>
</dbReference>